<reference evidence="1 2" key="2">
    <citation type="submission" date="2018-11" db="EMBL/GenBank/DDBJ databases">
        <authorList>
            <consortium name="Pathogen Informatics"/>
        </authorList>
    </citation>
    <scope>NUCLEOTIDE SEQUENCE [LARGE SCALE GENOMIC DNA]</scope>
</reference>
<name>A0A183HVS8_9BILA</name>
<proteinExistence type="predicted"/>
<organism evidence="3">
    <name type="scientific">Onchocerca flexuosa</name>
    <dbReference type="NCBI Taxonomy" id="387005"/>
    <lineage>
        <taxon>Eukaryota</taxon>
        <taxon>Metazoa</taxon>
        <taxon>Ecdysozoa</taxon>
        <taxon>Nematoda</taxon>
        <taxon>Chromadorea</taxon>
        <taxon>Rhabditida</taxon>
        <taxon>Spirurina</taxon>
        <taxon>Spiruromorpha</taxon>
        <taxon>Filarioidea</taxon>
        <taxon>Onchocercidae</taxon>
        <taxon>Onchocerca</taxon>
    </lineage>
</organism>
<accession>A0A183HVS8</accession>
<dbReference type="EMBL" id="UZAJ01016915">
    <property type="protein sequence ID" value="VDO77608.1"/>
    <property type="molecule type" value="Genomic_DNA"/>
</dbReference>
<sequence>MFEEIREIIHEPAVVHESTETEFSLPCSLREVHDPENANTQFWRLKTEKPASKVDRLQEDNIIKCA</sequence>
<evidence type="ECO:0000313" key="2">
    <source>
        <dbReference type="Proteomes" id="UP000267606"/>
    </source>
</evidence>
<dbReference type="AlphaFoldDB" id="A0A183HVS8"/>
<dbReference type="Proteomes" id="UP000267606">
    <property type="component" value="Unassembled WGS sequence"/>
</dbReference>
<protein>
    <submittedName>
        <fullName evidence="1 3">Uncharacterized protein</fullName>
    </submittedName>
</protein>
<dbReference type="WBParaSite" id="OFLC_0001159001-mRNA-1">
    <property type="protein sequence ID" value="OFLC_0001159001-mRNA-1"/>
    <property type="gene ID" value="OFLC_0001159001"/>
</dbReference>
<keyword evidence="2" id="KW-1185">Reference proteome</keyword>
<evidence type="ECO:0000313" key="1">
    <source>
        <dbReference type="EMBL" id="VDO77608.1"/>
    </source>
</evidence>
<gene>
    <name evidence="1" type="ORF">OFLC_LOCUS11589</name>
</gene>
<reference evidence="3" key="1">
    <citation type="submission" date="2016-06" db="UniProtKB">
        <authorList>
            <consortium name="WormBaseParasite"/>
        </authorList>
    </citation>
    <scope>IDENTIFICATION</scope>
</reference>
<evidence type="ECO:0000313" key="3">
    <source>
        <dbReference type="WBParaSite" id="OFLC_0001159001-mRNA-1"/>
    </source>
</evidence>